<protein>
    <submittedName>
        <fullName evidence="2">Uncharacterized protein</fullName>
    </submittedName>
</protein>
<dbReference type="WBParaSite" id="nRc.2.0.1.t01636-RA">
    <property type="protein sequence ID" value="nRc.2.0.1.t01636-RA"/>
    <property type="gene ID" value="nRc.2.0.1.g01636"/>
</dbReference>
<evidence type="ECO:0000313" key="2">
    <source>
        <dbReference type="WBParaSite" id="nRc.2.0.1.t01636-RA"/>
    </source>
</evidence>
<dbReference type="Proteomes" id="UP000887565">
    <property type="component" value="Unplaced"/>
</dbReference>
<sequence length="79" mass="9537">MSDLKIVGFRAFFVHNFMSQIAHVVGKWKEYDAFQGLKMHNFFGALRQANQYNFLFVYLTRTRTIPLRTRFEEKMERLV</sequence>
<keyword evidence="1" id="KW-1185">Reference proteome</keyword>
<dbReference type="AlphaFoldDB" id="A0A915HJX4"/>
<organism evidence="1 2">
    <name type="scientific">Romanomermis culicivorax</name>
    <name type="common">Nematode worm</name>
    <dbReference type="NCBI Taxonomy" id="13658"/>
    <lineage>
        <taxon>Eukaryota</taxon>
        <taxon>Metazoa</taxon>
        <taxon>Ecdysozoa</taxon>
        <taxon>Nematoda</taxon>
        <taxon>Enoplea</taxon>
        <taxon>Dorylaimia</taxon>
        <taxon>Mermithida</taxon>
        <taxon>Mermithoidea</taxon>
        <taxon>Mermithidae</taxon>
        <taxon>Romanomermis</taxon>
    </lineage>
</organism>
<name>A0A915HJX4_ROMCU</name>
<proteinExistence type="predicted"/>
<evidence type="ECO:0000313" key="1">
    <source>
        <dbReference type="Proteomes" id="UP000887565"/>
    </source>
</evidence>
<accession>A0A915HJX4</accession>
<reference evidence="2" key="1">
    <citation type="submission" date="2022-11" db="UniProtKB">
        <authorList>
            <consortium name="WormBaseParasite"/>
        </authorList>
    </citation>
    <scope>IDENTIFICATION</scope>
</reference>